<dbReference type="InterPro" id="IPR036770">
    <property type="entry name" value="Ankyrin_rpt-contain_sf"/>
</dbReference>
<dbReference type="PROSITE" id="PS00036">
    <property type="entry name" value="BZIP_BASIC"/>
    <property type="match status" value="1"/>
</dbReference>
<dbReference type="EMBL" id="MU865437">
    <property type="protein sequence ID" value="KAK4223160.1"/>
    <property type="molecule type" value="Genomic_DNA"/>
</dbReference>
<dbReference type="CDD" id="cd14688">
    <property type="entry name" value="bZIP_YAP"/>
    <property type="match status" value="1"/>
</dbReference>
<protein>
    <submittedName>
        <fullName evidence="6">Ankyrin repeat-containing domain protein</fullName>
    </submittedName>
</protein>
<proteinExistence type="predicted"/>
<evidence type="ECO:0000313" key="6">
    <source>
        <dbReference type="EMBL" id="KAK4223160.1"/>
    </source>
</evidence>
<feature type="domain" description="BZIP" evidence="5">
    <location>
        <begin position="15"/>
        <end position="30"/>
    </location>
</feature>
<feature type="compositionally biased region" description="Basic and acidic residues" evidence="4">
    <location>
        <begin position="1"/>
        <end position="13"/>
    </location>
</feature>
<evidence type="ECO:0000256" key="4">
    <source>
        <dbReference type="SAM" id="MobiDB-lite"/>
    </source>
</evidence>
<keyword evidence="7" id="KW-1185">Reference proteome</keyword>
<evidence type="ECO:0000313" key="7">
    <source>
        <dbReference type="Proteomes" id="UP001301958"/>
    </source>
</evidence>
<dbReference type="Gene3D" id="1.25.40.20">
    <property type="entry name" value="Ankyrin repeat-containing domain"/>
    <property type="match status" value="1"/>
</dbReference>
<feature type="repeat" description="ANK" evidence="3">
    <location>
        <begin position="227"/>
        <end position="259"/>
    </location>
</feature>
<feature type="compositionally biased region" description="Polar residues" evidence="4">
    <location>
        <begin position="200"/>
        <end position="230"/>
    </location>
</feature>
<comment type="caution">
    <text evidence="6">The sequence shown here is derived from an EMBL/GenBank/DDBJ whole genome shotgun (WGS) entry which is preliminary data.</text>
</comment>
<dbReference type="InterPro" id="IPR002110">
    <property type="entry name" value="Ankyrin_rpt"/>
</dbReference>
<evidence type="ECO:0000256" key="3">
    <source>
        <dbReference type="PROSITE-ProRule" id="PRU00023"/>
    </source>
</evidence>
<dbReference type="PROSITE" id="PS50297">
    <property type="entry name" value="ANK_REP_REGION"/>
    <property type="match status" value="3"/>
</dbReference>
<dbReference type="PROSITE" id="PS50088">
    <property type="entry name" value="ANK_REPEAT"/>
    <property type="match status" value="3"/>
</dbReference>
<dbReference type="SUPFAM" id="SSF48403">
    <property type="entry name" value="Ankyrin repeat"/>
    <property type="match status" value="1"/>
</dbReference>
<dbReference type="PANTHER" id="PTHR24198">
    <property type="entry name" value="ANKYRIN REPEAT AND PROTEIN KINASE DOMAIN-CONTAINING PROTEIN"/>
    <property type="match status" value="1"/>
</dbReference>
<dbReference type="Pfam" id="PF00023">
    <property type="entry name" value="Ank"/>
    <property type="match status" value="1"/>
</dbReference>
<dbReference type="SMART" id="SM00248">
    <property type="entry name" value="ANK"/>
    <property type="match status" value="4"/>
</dbReference>
<feature type="repeat" description="ANK" evidence="3">
    <location>
        <begin position="260"/>
        <end position="292"/>
    </location>
</feature>
<dbReference type="Pfam" id="PF12796">
    <property type="entry name" value="Ank_2"/>
    <property type="match status" value="1"/>
</dbReference>
<gene>
    <name evidence="6" type="ORF">QBC38DRAFT_58813</name>
</gene>
<keyword evidence="2 3" id="KW-0040">ANK repeat</keyword>
<keyword evidence="1" id="KW-0677">Repeat</keyword>
<feature type="repeat" description="ANK" evidence="3">
    <location>
        <begin position="331"/>
        <end position="363"/>
    </location>
</feature>
<feature type="region of interest" description="Disordered" evidence="4">
    <location>
        <begin position="195"/>
        <end position="230"/>
    </location>
</feature>
<accession>A0AAN7GU50</accession>
<feature type="region of interest" description="Disordered" evidence="4">
    <location>
        <begin position="1"/>
        <end position="87"/>
    </location>
</feature>
<evidence type="ECO:0000259" key="5">
    <source>
        <dbReference type="PROSITE" id="PS00036"/>
    </source>
</evidence>
<dbReference type="PANTHER" id="PTHR24198:SF165">
    <property type="entry name" value="ANKYRIN REPEAT-CONTAINING PROTEIN-RELATED"/>
    <property type="match status" value="1"/>
</dbReference>
<dbReference type="Proteomes" id="UP001301958">
    <property type="component" value="Unassembled WGS sequence"/>
</dbReference>
<reference evidence="6" key="2">
    <citation type="submission" date="2023-05" db="EMBL/GenBank/DDBJ databases">
        <authorList>
            <consortium name="Lawrence Berkeley National Laboratory"/>
            <person name="Steindorff A."/>
            <person name="Hensen N."/>
            <person name="Bonometti L."/>
            <person name="Westerberg I."/>
            <person name="Brannstrom I.O."/>
            <person name="Guillou S."/>
            <person name="Cros-Aarteil S."/>
            <person name="Calhoun S."/>
            <person name="Haridas S."/>
            <person name="Kuo A."/>
            <person name="Mondo S."/>
            <person name="Pangilinan J."/>
            <person name="Riley R."/>
            <person name="Labutti K."/>
            <person name="Andreopoulos B."/>
            <person name="Lipzen A."/>
            <person name="Chen C."/>
            <person name="Yanf M."/>
            <person name="Daum C."/>
            <person name="Ng V."/>
            <person name="Clum A."/>
            <person name="Ohm R."/>
            <person name="Martin F."/>
            <person name="Silar P."/>
            <person name="Natvig D."/>
            <person name="Lalanne C."/>
            <person name="Gautier V."/>
            <person name="Ament-Velasquez S.L."/>
            <person name="Kruys A."/>
            <person name="Hutchinson M.I."/>
            <person name="Powell A.J."/>
            <person name="Barry K."/>
            <person name="Miller A.N."/>
            <person name="Grigoriev I.V."/>
            <person name="Debuchy R."/>
            <person name="Gladieux P."/>
            <person name="Thoren M.H."/>
            <person name="Johannesson H."/>
        </authorList>
    </citation>
    <scope>NUCLEOTIDE SEQUENCE</scope>
    <source>
        <strain evidence="6">CBS 990.96</strain>
    </source>
</reference>
<dbReference type="GO" id="GO:0003700">
    <property type="term" value="F:DNA-binding transcription factor activity"/>
    <property type="evidence" value="ECO:0007669"/>
    <property type="project" value="InterPro"/>
</dbReference>
<sequence length="365" mass="40347">MEVEMESSKERYIQRRRLQNRMAQRRFRQRHSQAKQQQQQQEQEESDQQQRQRTESVHTISGPQSCEPEPLLDHDMPTNSNSPSPTDFFGAALDMDALEAAFSHNGPSPVPEAKQNGWCSLGYGGSMLLETIASMDMESRFAEPSDAASINMDSPAFGTSARPSTSAATIQEPLTTAETAVEQLFSEFHNLRKSFPSPPYSQHSSGASVSHGTDRSPPSQHSASSNKWQSSLHIAAQKGHNRIVCVLLQHNSDCNEKDSEGLTPLIHATIGGYDDVVSSLLTHGARITSVDNQHRSALHWAVLHRREAMLKLLLKHCPVEDRDVVDGYDVNGKTPLHTAIDSGFETGVQMLLQFGANVHYRAGVP</sequence>
<evidence type="ECO:0000256" key="1">
    <source>
        <dbReference type="ARBA" id="ARBA00022737"/>
    </source>
</evidence>
<evidence type="ECO:0000256" key="2">
    <source>
        <dbReference type="ARBA" id="ARBA00023043"/>
    </source>
</evidence>
<dbReference type="InterPro" id="IPR004827">
    <property type="entry name" value="bZIP"/>
</dbReference>
<dbReference type="AlphaFoldDB" id="A0AAN7GU50"/>
<name>A0AAN7GU50_9PEZI</name>
<feature type="compositionally biased region" description="Basic residues" evidence="4">
    <location>
        <begin position="14"/>
        <end position="33"/>
    </location>
</feature>
<reference evidence="6" key="1">
    <citation type="journal article" date="2023" name="Mol. Phylogenet. Evol.">
        <title>Genome-scale phylogeny and comparative genomics of the fungal order Sordariales.</title>
        <authorList>
            <person name="Hensen N."/>
            <person name="Bonometti L."/>
            <person name="Westerberg I."/>
            <person name="Brannstrom I.O."/>
            <person name="Guillou S."/>
            <person name="Cros-Aarteil S."/>
            <person name="Calhoun S."/>
            <person name="Haridas S."/>
            <person name="Kuo A."/>
            <person name="Mondo S."/>
            <person name="Pangilinan J."/>
            <person name="Riley R."/>
            <person name="LaButti K."/>
            <person name="Andreopoulos B."/>
            <person name="Lipzen A."/>
            <person name="Chen C."/>
            <person name="Yan M."/>
            <person name="Daum C."/>
            <person name="Ng V."/>
            <person name="Clum A."/>
            <person name="Steindorff A."/>
            <person name="Ohm R.A."/>
            <person name="Martin F."/>
            <person name="Silar P."/>
            <person name="Natvig D.O."/>
            <person name="Lalanne C."/>
            <person name="Gautier V."/>
            <person name="Ament-Velasquez S.L."/>
            <person name="Kruys A."/>
            <person name="Hutchinson M.I."/>
            <person name="Powell A.J."/>
            <person name="Barry K."/>
            <person name="Miller A.N."/>
            <person name="Grigoriev I.V."/>
            <person name="Debuchy R."/>
            <person name="Gladieux P."/>
            <person name="Hiltunen Thoren M."/>
            <person name="Johannesson H."/>
        </authorList>
    </citation>
    <scope>NUCLEOTIDE SEQUENCE</scope>
    <source>
        <strain evidence="6">CBS 990.96</strain>
    </source>
</reference>
<organism evidence="6 7">
    <name type="scientific">Podospora fimiseda</name>
    <dbReference type="NCBI Taxonomy" id="252190"/>
    <lineage>
        <taxon>Eukaryota</taxon>
        <taxon>Fungi</taxon>
        <taxon>Dikarya</taxon>
        <taxon>Ascomycota</taxon>
        <taxon>Pezizomycotina</taxon>
        <taxon>Sordariomycetes</taxon>
        <taxon>Sordariomycetidae</taxon>
        <taxon>Sordariales</taxon>
        <taxon>Podosporaceae</taxon>
        <taxon>Podospora</taxon>
    </lineage>
</organism>